<evidence type="ECO:0000256" key="3">
    <source>
        <dbReference type="ARBA" id="ARBA00022692"/>
    </source>
</evidence>
<dbReference type="GO" id="GO:0008233">
    <property type="term" value="F:peptidase activity"/>
    <property type="evidence" value="ECO:0007669"/>
    <property type="project" value="UniProtKB-KW"/>
</dbReference>
<dbReference type="RefSeq" id="WP_254155054.1">
    <property type="nucleotide sequence ID" value="NZ_JAHESD010000046.1"/>
</dbReference>
<evidence type="ECO:0000313" key="11">
    <source>
        <dbReference type="Proteomes" id="UP000772618"/>
    </source>
</evidence>
<keyword evidence="4" id="KW-0378">Hydrolase</keyword>
<dbReference type="Pfam" id="PF20216">
    <property type="entry name" value="DUF6576"/>
    <property type="match status" value="1"/>
</dbReference>
<keyword evidence="11" id="KW-1185">Reference proteome</keyword>
<dbReference type="InterPro" id="IPR035952">
    <property type="entry name" value="Rhomboid-like_sf"/>
</dbReference>
<feature type="domain" description="Peptidase S54 rhomboid" evidence="8">
    <location>
        <begin position="65"/>
        <end position="215"/>
    </location>
</feature>
<evidence type="ECO:0000313" key="10">
    <source>
        <dbReference type="EMBL" id="MBT1705100.1"/>
    </source>
</evidence>
<keyword evidence="3 7" id="KW-0812">Transmembrane</keyword>
<feature type="transmembrane region" description="Helical" evidence="7">
    <location>
        <begin position="113"/>
        <end position="131"/>
    </location>
</feature>
<keyword evidence="6 7" id="KW-0472">Membrane</keyword>
<dbReference type="EMBL" id="JAHESD010000046">
    <property type="protein sequence ID" value="MBT1705100.1"/>
    <property type="molecule type" value="Genomic_DNA"/>
</dbReference>
<feature type="transmembrane region" description="Helical" evidence="7">
    <location>
        <begin position="184"/>
        <end position="215"/>
    </location>
</feature>
<evidence type="ECO:0000256" key="5">
    <source>
        <dbReference type="ARBA" id="ARBA00022989"/>
    </source>
</evidence>
<dbReference type="PANTHER" id="PTHR43731:SF14">
    <property type="entry name" value="PRESENILIN-ASSOCIATED RHOMBOID-LIKE PROTEIN, MITOCHONDRIAL"/>
    <property type="match status" value="1"/>
</dbReference>
<evidence type="ECO:0000256" key="7">
    <source>
        <dbReference type="SAM" id="Phobius"/>
    </source>
</evidence>
<comment type="similarity">
    <text evidence="2">Belongs to the peptidase S54 family.</text>
</comment>
<evidence type="ECO:0000256" key="4">
    <source>
        <dbReference type="ARBA" id="ARBA00022801"/>
    </source>
</evidence>
<evidence type="ECO:0000259" key="8">
    <source>
        <dbReference type="Pfam" id="PF01694"/>
    </source>
</evidence>
<evidence type="ECO:0000256" key="2">
    <source>
        <dbReference type="ARBA" id="ARBA00009045"/>
    </source>
</evidence>
<accession>A0ABS5VUJ2</accession>
<evidence type="ECO:0000256" key="6">
    <source>
        <dbReference type="ARBA" id="ARBA00023136"/>
    </source>
</evidence>
<name>A0ABS5VUJ2_9BACT</name>
<protein>
    <submittedName>
        <fullName evidence="10">Rhomboid family intramembrane serine protease</fullName>
    </submittedName>
</protein>
<dbReference type="Gene3D" id="1.20.1540.10">
    <property type="entry name" value="Rhomboid-like"/>
    <property type="match status" value="1"/>
</dbReference>
<dbReference type="InterPro" id="IPR046483">
    <property type="entry name" value="DUF6576"/>
</dbReference>
<dbReference type="InterPro" id="IPR022764">
    <property type="entry name" value="Peptidase_S54_rhomboid_dom"/>
</dbReference>
<dbReference type="GO" id="GO:0006508">
    <property type="term" value="P:proteolysis"/>
    <property type="evidence" value="ECO:0007669"/>
    <property type="project" value="UniProtKB-KW"/>
</dbReference>
<feature type="domain" description="DUF6576" evidence="9">
    <location>
        <begin position="262"/>
        <end position="301"/>
    </location>
</feature>
<reference evidence="10 11" key="1">
    <citation type="submission" date="2021-05" db="EMBL/GenBank/DDBJ databases">
        <title>A Polyphasic approach of four new species of the genus Ohtaekwangia: Ohtaekwangia histidinii sp. nov., Ohtaekwangia cretensis sp. nov., Ohtaekwangia indiensis sp. nov., Ohtaekwangia reichenbachii sp. nov. from diverse environment.</title>
        <authorList>
            <person name="Octaviana S."/>
        </authorList>
    </citation>
    <scope>NUCLEOTIDE SEQUENCE [LARGE SCALE GENOMIC DNA]</scope>
    <source>
        <strain evidence="10 11">PWU20</strain>
    </source>
</reference>
<dbReference type="SUPFAM" id="SSF144091">
    <property type="entry name" value="Rhomboid-like"/>
    <property type="match status" value="1"/>
</dbReference>
<sequence length="302" mass="34142">MFEEFKSAFNRYNNGHVQLIIINVVIFLALGVLFVVSKISGTPFLFETVYDQFTLPSPIQEFIKEPWTLITYSFAHYFDYDRSDVGVFHILMNMLVFYWFGRLFIEYLGSDKLIAVYVLGGLAGGLLYLLLYNTIPFFIEQRSSLVGASAAVYAVVVAVATLIPNYTFYLLFLGPVRIKYIAGFYIVISFLGAVGTNAGGNIAHLGGALIGYVYMKQLQAGSNWGMWVTSTLYWIKNLFKAKPNVKVSYRKEREKYSKATVNADKNSFSQEEIDAILDKISAAGYESLTKEEKEKLFNASKR</sequence>
<proteinExistence type="inferred from homology"/>
<gene>
    <name evidence="10" type="ORF">KK060_17535</name>
</gene>
<feature type="transmembrane region" description="Helical" evidence="7">
    <location>
        <begin position="85"/>
        <end position="101"/>
    </location>
</feature>
<organism evidence="10 11">
    <name type="scientific">Chryseosolibacter indicus</name>
    <dbReference type="NCBI Taxonomy" id="2782351"/>
    <lineage>
        <taxon>Bacteria</taxon>
        <taxon>Pseudomonadati</taxon>
        <taxon>Bacteroidota</taxon>
        <taxon>Cytophagia</taxon>
        <taxon>Cytophagales</taxon>
        <taxon>Chryseotaleaceae</taxon>
        <taxon>Chryseosolibacter</taxon>
    </lineage>
</organism>
<feature type="transmembrane region" description="Helical" evidence="7">
    <location>
        <begin position="151"/>
        <end position="172"/>
    </location>
</feature>
<evidence type="ECO:0000259" key="9">
    <source>
        <dbReference type="Pfam" id="PF20216"/>
    </source>
</evidence>
<dbReference type="Proteomes" id="UP000772618">
    <property type="component" value="Unassembled WGS sequence"/>
</dbReference>
<dbReference type="InterPro" id="IPR050925">
    <property type="entry name" value="Rhomboid_protease_S54"/>
</dbReference>
<feature type="transmembrane region" description="Helical" evidence="7">
    <location>
        <begin position="20"/>
        <end position="40"/>
    </location>
</feature>
<keyword evidence="10" id="KW-0645">Protease</keyword>
<dbReference type="PANTHER" id="PTHR43731">
    <property type="entry name" value="RHOMBOID PROTEASE"/>
    <property type="match status" value="1"/>
</dbReference>
<evidence type="ECO:0000256" key="1">
    <source>
        <dbReference type="ARBA" id="ARBA00004141"/>
    </source>
</evidence>
<comment type="subcellular location">
    <subcellularLocation>
        <location evidence="1">Membrane</location>
        <topology evidence="1">Multi-pass membrane protein</topology>
    </subcellularLocation>
</comment>
<dbReference type="Pfam" id="PF01694">
    <property type="entry name" value="Rhomboid"/>
    <property type="match status" value="1"/>
</dbReference>
<keyword evidence="5 7" id="KW-1133">Transmembrane helix</keyword>
<comment type="caution">
    <text evidence="10">The sequence shown here is derived from an EMBL/GenBank/DDBJ whole genome shotgun (WGS) entry which is preliminary data.</text>
</comment>